<dbReference type="SUPFAM" id="SSF81301">
    <property type="entry name" value="Nucleotidyltransferase"/>
    <property type="match status" value="1"/>
</dbReference>
<evidence type="ECO:0000256" key="11">
    <source>
        <dbReference type="ARBA" id="ARBA00047518"/>
    </source>
</evidence>
<dbReference type="Pfam" id="PF01909">
    <property type="entry name" value="NTP_transf_2"/>
    <property type="match status" value="1"/>
</dbReference>
<dbReference type="GO" id="GO:0005524">
    <property type="term" value="F:ATP binding"/>
    <property type="evidence" value="ECO:0007669"/>
    <property type="project" value="UniProtKB-KW"/>
</dbReference>
<comment type="catalytic activity">
    <reaction evidence="11">
        <text>O-(5'-adenylyl)-L-tyrosyl-[protein] + ATP = O-[5'-(adenylyl-(5'-&gt;3')-adenylyl)]-L-tyrosyl-[protein] + diphosphate</text>
        <dbReference type="Rhea" id="RHEA:66528"/>
        <dbReference type="Rhea" id="RHEA-COMP:13846"/>
        <dbReference type="Rhea" id="RHEA-COMP:17046"/>
        <dbReference type="ChEBI" id="CHEBI:30616"/>
        <dbReference type="ChEBI" id="CHEBI:33019"/>
        <dbReference type="ChEBI" id="CHEBI:83624"/>
        <dbReference type="ChEBI" id="CHEBI:167160"/>
    </reaction>
</comment>
<gene>
    <name evidence="14" type="ORF">RBI02_02470</name>
</gene>
<evidence type="ECO:0000256" key="10">
    <source>
        <dbReference type="ARBA" id="ARBA00038276"/>
    </source>
</evidence>
<keyword evidence="4" id="KW-0548">Nucleotidyltransferase</keyword>
<protein>
    <recommendedName>
        <fullName evidence="9">protein adenylyltransferase</fullName>
        <ecNumber evidence="9">2.7.7.108</ecNumber>
    </recommendedName>
</protein>
<keyword evidence="7" id="KW-0067">ATP-binding</keyword>
<dbReference type="EC" id="2.7.7.108" evidence="9"/>
<feature type="domain" description="Polymerase nucleotidyl transferase" evidence="13">
    <location>
        <begin position="14"/>
        <end position="93"/>
    </location>
</feature>
<reference evidence="14 15" key="1">
    <citation type="submission" date="2023-08" db="EMBL/GenBank/DDBJ databases">
        <title>Draft genome sequence of Thermococcus waiotapuensis WT1T, a thermophilic sulphur-dependent archaeon from order Thermococcales.</title>
        <authorList>
            <person name="Manners S.H."/>
            <person name="Carere C.R."/>
            <person name="Dhami M.K."/>
            <person name="Dobson R.C.J."/>
            <person name="Stott M.B."/>
        </authorList>
    </citation>
    <scope>NUCLEOTIDE SEQUENCE [LARGE SCALE GENOMIC DNA]</scope>
    <source>
        <strain evidence="14 15">WT1</strain>
    </source>
</reference>
<accession>A0AAE4NUL5</accession>
<dbReference type="CDD" id="cd05403">
    <property type="entry name" value="NT_KNTase_like"/>
    <property type="match status" value="1"/>
</dbReference>
<evidence type="ECO:0000256" key="5">
    <source>
        <dbReference type="ARBA" id="ARBA00022723"/>
    </source>
</evidence>
<dbReference type="PANTHER" id="PTHR33571:SF14">
    <property type="entry name" value="PROTEIN ADENYLYLTRANSFERASE MJ0435-RELATED"/>
    <property type="match status" value="1"/>
</dbReference>
<dbReference type="InterPro" id="IPR043519">
    <property type="entry name" value="NT_sf"/>
</dbReference>
<keyword evidence="8" id="KW-0460">Magnesium</keyword>
<keyword evidence="5" id="KW-0479">Metal-binding</keyword>
<evidence type="ECO:0000256" key="2">
    <source>
        <dbReference type="ARBA" id="ARBA00022649"/>
    </source>
</evidence>
<name>A0AAE4NUL5_9EURY</name>
<evidence type="ECO:0000259" key="13">
    <source>
        <dbReference type="Pfam" id="PF01909"/>
    </source>
</evidence>
<evidence type="ECO:0000256" key="6">
    <source>
        <dbReference type="ARBA" id="ARBA00022741"/>
    </source>
</evidence>
<dbReference type="Proteomes" id="UP001245683">
    <property type="component" value="Unassembled WGS sequence"/>
</dbReference>
<evidence type="ECO:0000313" key="15">
    <source>
        <dbReference type="Proteomes" id="UP001245683"/>
    </source>
</evidence>
<evidence type="ECO:0000256" key="3">
    <source>
        <dbReference type="ARBA" id="ARBA00022679"/>
    </source>
</evidence>
<dbReference type="RefSeq" id="WP_315340094.1">
    <property type="nucleotide sequence ID" value="NZ_JAVDZE010000001.1"/>
</dbReference>
<comment type="similarity">
    <text evidence="10">Belongs to the MntA antitoxin family.</text>
</comment>
<dbReference type="InterPro" id="IPR052038">
    <property type="entry name" value="Type-VII_TA_antitoxin"/>
</dbReference>
<dbReference type="InterPro" id="IPR002934">
    <property type="entry name" value="Polymerase_NTP_transf_dom"/>
</dbReference>
<evidence type="ECO:0000256" key="1">
    <source>
        <dbReference type="ARBA" id="ARBA00001946"/>
    </source>
</evidence>
<evidence type="ECO:0000256" key="12">
    <source>
        <dbReference type="ARBA" id="ARBA00048696"/>
    </source>
</evidence>
<keyword evidence="15" id="KW-1185">Reference proteome</keyword>
<comment type="catalytic activity">
    <reaction evidence="12">
        <text>L-tyrosyl-[protein] + ATP = O-(5'-adenylyl)-L-tyrosyl-[protein] + diphosphate</text>
        <dbReference type="Rhea" id="RHEA:54288"/>
        <dbReference type="Rhea" id="RHEA-COMP:10136"/>
        <dbReference type="Rhea" id="RHEA-COMP:13846"/>
        <dbReference type="ChEBI" id="CHEBI:30616"/>
        <dbReference type="ChEBI" id="CHEBI:33019"/>
        <dbReference type="ChEBI" id="CHEBI:46858"/>
        <dbReference type="ChEBI" id="CHEBI:83624"/>
        <dbReference type="EC" id="2.7.7.108"/>
    </reaction>
</comment>
<sequence length="100" mass="11566">MRSVKSLNEIKTILREHMDELRTKYGVRSIEIFGSYVRGEQREDSDLDLLVEFEEPVGLLTISMLQVYLSGLLGIKVDVIPKDSLRRELWDSVSREAVRV</sequence>
<dbReference type="GO" id="GO:0070733">
    <property type="term" value="F:AMPylase activity"/>
    <property type="evidence" value="ECO:0007669"/>
    <property type="project" value="UniProtKB-EC"/>
</dbReference>
<evidence type="ECO:0000313" key="14">
    <source>
        <dbReference type="EMBL" id="MDV3103414.1"/>
    </source>
</evidence>
<comment type="caution">
    <text evidence="14">The sequence shown here is derived from an EMBL/GenBank/DDBJ whole genome shotgun (WGS) entry which is preliminary data.</text>
</comment>
<evidence type="ECO:0000256" key="9">
    <source>
        <dbReference type="ARBA" id="ARBA00034531"/>
    </source>
</evidence>
<keyword evidence="3" id="KW-0808">Transferase</keyword>
<dbReference type="PANTHER" id="PTHR33571">
    <property type="entry name" value="SSL8005 PROTEIN"/>
    <property type="match status" value="1"/>
</dbReference>
<dbReference type="Gene3D" id="3.30.460.10">
    <property type="entry name" value="Beta Polymerase, domain 2"/>
    <property type="match status" value="1"/>
</dbReference>
<dbReference type="EMBL" id="JAVDZE010000001">
    <property type="protein sequence ID" value="MDV3103414.1"/>
    <property type="molecule type" value="Genomic_DNA"/>
</dbReference>
<dbReference type="AlphaFoldDB" id="A0AAE4NUL5"/>
<comment type="cofactor">
    <cofactor evidence="1">
        <name>Mg(2+)</name>
        <dbReference type="ChEBI" id="CHEBI:18420"/>
    </cofactor>
</comment>
<keyword evidence="2" id="KW-1277">Toxin-antitoxin system</keyword>
<evidence type="ECO:0000256" key="7">
    <source>
        <dbReference type="ARBA" id="ARBA00022840"/>
    </source>
</evidence>
<evidence type="ECO:0000256" key="8">
    <source>
        <dbReference type="ARBA" id="ARBA00022842"/>
    </source>
</evidence>
<organism evidence="14 15">
    <name type="scientific">Thermococcus waiotapuensis</name>
    <dbReference type="NCBI Taxonomy" id="90909"/>
    <lineage>
        <taxon>Archaea</taxon>
        <taxon>Methanobacteriati</taxon>
        <taxon>Methanobacteriota</taxon>
        <taxon>Thermococci</taxon>
        <taxon>Thermococcales</taxon>
        <taxon>Thermococcaceae</taxon>
        <taxon>Thermococcus</taxon>
    </lineage>
</organism>
<dbReference type="GO" id="GO:0046872">
    <property type="term" value="F:metal ion binding"/>
    <property type="evidence" value="ECO:0007669"/>
    <property type="project" value="UniProtKB-KW"/>
</dbReference>
<evidence type="ECO:0000256" key="4">
    <source>
        <dbReference type="ARBA" id="ARBA00022695"/>
    </source>
</evidence>
<proteinExistence type="inferred from homology"/>
<keyword evidence="6" id="KW-0547">Nucleotide-binding</keyword>